<dbReference type="STRING" id="1136941.ACH46_13230"/>
<evidence type="ECO:0000313" key="1">
    <source>
        <dbReference type="EMBL" id="ALG85263.1"/>
    </source>
</evidence>
<proteinExistence type="predicted"/>
<protein>
    <submittedName>
        <fullName evidence="1">Uncharacterized protein</fullName>
    </submittedName>
</protein>
<sequence>MLGNPGRPLVAGLDSDGVVRLRYGSHPPDLRTSAHVPGHLLLPGGLPIEQDVVWVFPSLAAAPVTPYAVRDLARQSWAFSVGAVFHRAFRRHVNHNEQPIPWTDGLRRAAQAAVDELYTVHATDLPTVDVVAGLETPVDLFGAPSEALLNAVAWAFGAEHALADAYRDTYRQTSTDIVRYRSRESLFAQEWSLMQHRLPELTRHYVASAYDILQLWTGDGSSWADVRRARARSLGDELFGLFRAH</sequence>
<gene>
    <name evidence="1" type="ORF">ACH46_13230</name>
</gene>
<evidence type="ECO:0000313" key="2">
    <source>
        <dbReference type="Proteomes" id="UP000063789"/>
    </source>
</evidence>
<dbReference type="KEGG" id="goq:ACH46_13230"/>
<dbReference type="AlphaFoldDB" id="A0A0N7FUT6"/>
<dbReference type="Proteomes" id="UP000063789">
    <property type="component" value="Chromosome"/>
</dbReference>
<reference evidence="2" key="1">
    <citation type="submission" date="2015-06" db="EMBL/GenBank/DDBJ databases">
        <title>Complete genome sequence and metabolic analysis of phthalate degradation pathway in Gordonia sp. QH-11.</title>
        <authorList>
            <person name="Jin D."/>
            <person name="Kong X."/>
            <person name="Bai Z."/>
        </authorList>
    </citation>
    <scope>NUCLEOTIDE SEQUENCE [LARGE SCALE GENOMIC DNA]</scope>
    <source>
        <strain evidence="2">QH-11</strain>
    </source>
</reference>
<dbReference type="OrthoDB" id="4380321at2"/>
<reference evidence="1 2" key="2">
    <citation type="journal article" date="2017" name="Int. J. Syst. Evol. Microbiol.">
        <title>Gordonia phthalatica sp. nov., a di-n-butyl phthalate-degrading bacterium isolated from activated sludge.</title>
        <authorList>
            <person name="Jin D."/>
            <person name="Kong X."/>
            <person name="Jia M."/>
            <person name="Yu X."/>
            <person name="Wang X."/>
            <person name="Zhuang X."/>
            <person name="Deng Y."/>
            <person name="Bai Z."/>
        </authorList>
    </citation>
    <scope>NUCLEOTIDE SEQUENCE [LARGE SCALE GENOMIC DNA]</scope>
    <source>
        <strain evidence="1 2">QH-11</strain>
    </source>
</reference>
<dbReference type="EMBL" id="CP011853">
    <property type="protein sequence ID" value="ALG85263.1"/>
    <property type="molecule type" value="Genomic_DNA"/>
</dbReference>
<name>A0A0N7FUT6_9ACTN</name>
<dbReference type="RefSeq" id="WP_062393337.1">
    <property type="nucleotide sequence ID" value="NZ_CP011853.1"/>
</dbReference>
<accession>A0A0N7FUT6</accession>
<dbReference type="PATRIC" id="fig|1136941.3.peg.2692"/>
<keyword evidence="2" id="KW-1185">Reference proteome</keyword>
<organism evidence="1 2">
    <name type="scientific">Gordonia phthalatica</name>
    <dbReference type="NCBI Taxonomy" id="1136941"/>
    <lineage>
        <taxon>Bacteria</taxon>
        <taxon>Bacillati</taxon>
        <taxon>Actinomycetota</taxon>
        <taxon>Actinomycetes</taxon>
        <taxon>Mycobacteriales</taxon>
        <taxon>Gordoniaceae</taxon>
        <taxon>Gordonia</taxon>
    </lineage>
</organism>